<dbReference type="SUPFAM" id="SSF110849">
    <property type="entry name" value="ParB/Sulfiredoxin"/>
    <property type="match status" value="1"/>
</dbReference>
<dbReference type="InterPro" id="IPR041468">
    <property type="entry name" value="HTH_ParB/Spo0J"/>
</dbReference>
<dbReference type="NCBIfam" id="TIGR00180">
    <property type="entry name" value="parB_part"/>
    <property type="match status" value="1"/>
</dbReference>
<comment type="similarity">
    <text evidence="1">Belongs to the ParB family.</text>
</comment>
<dbReference type="InterPro" id="IPR050336">
    <property type="entry name" value="Chromosome_partition/occlusion"/>
</dbReference>
<dbReference type="InterPro" id="IPR036086">
    <property type="entry name" value="ParB/Sulfiredoxin_sf"/>
</dbReference>
<dbReference type="InterPro" id="IPR004437">
    <property type="entry name" value="ParB/RepB/Spo0J"/>
</dbReference>
<evidence type="ECO:0000259" key="2">
    <source>
        <dbReference type="SMART" id="SM00470"/>
    </source>
</evidence>
<evidence type="ECO:0000256" key="1">
    <source>
        <dbReference type="ARBA" id="ARBA00006295"/>
    </source>
</evidence>
<dbReference type="SUPFAM" id="SSF109709">
    <property type="entry name" value="KorB DNA-binding domain-like"/>
    <property type="match status" value="1"/>
</dbReference>
<dbReference type="Gene3D" id="1.10.10.2830">
    <property type="match status" value="1"/>
</dbReference>
<dbReference type="PANTHER" id="PTHR33375">
    <property type="entry name" value="CHROMOSOME-PARTITIONING PROTEIN PARB-RELATED"/>
    <property type="match status" value="1"/>
</dbReference>
<dbReference type="Proteomes" id="UP001464891">
    <property type="component" value="Unassembled WGS sequence"/>
</dbReference>
<dbReference type="EMBL" id="JAMPKM010000027">
    <property type="protein sequence ID" value="MEP0820361.1"/>
    <property type="molecule type" value="Genomic_DNA"/>
</dbReference>
<dbReference type="SMART" id="SM00470">
    <property type="entry name" value="ParB"/>
    <property type="match status" value="1"/>
</dbReference>
<comment type="caution">
    <text evidence="3">The sequence shown here is derived from an EMBL/GenBank/DDBJ whole genome shotgun (WGS) entry which is preliminary data.</text>
</comment>
<dbReference type="InterPro" id="IPR003115">
    <property type="entry name" value="ParB_N"/>
</dbReference>
<evidence type="ECO:0000313" key="3">
    <source>
        <dbReference type="EMBL" id="MEP0820361.1"/>
    </source>
</evidence>
<dbReference type="Pfam" id="PF17762">
    <property type="entry name" value="HTH_ParB"/>
    <property type="match status" value="1"/>
</dbReference>
<proteinExistence type="inferred from homology"/>
<dbReference type="CDD" id="cd16393">
    <property type="entry name" value="SPO0J_N"/>
    <property type="match status" value="1"/>
</dbReference>
<organism evidence="3 4">
    <name type="scientific">Trichocoleus desertorum GB2-A4</name>
    <dbReference type="NCBI Taxonomy" id="2933944"/>
    <lineage>
        <taxon>Bacteria</taxon>
        <taxon>Bacillati</taxon>
        <taxon>Cyanobacteriota</taxon>
        <taxon>Cyanophyceae</taxon>
        <taxon>Leptolyngbyales</taxon>
        <taxon>Trichocoleusaceae</taxon>
        <taxon>Trichocoleus</taxon>
    </lineage>
</organism>
<dbReference type="PANTHER" id="PTHR33375:SF7">
    <property type="entry name" value="CHROMOSOME 2-PARTITIONING PROTEIN PARB-RELATED"/>
    <property type="match status" value="1"/>
</dbReference>
<accession>A0ABV0JF21</accession>
<dbReference type="Gene3D" id="3.90.1530.30">
    <property type="match status" value="1"/>
</dbReference>
<protein>
    <submittedName>
        <fullName evidence="3">ParB/RepB/Spo0J family partition protein</fullName>
    </submittedName>
</protein>
<dbReference type="RefSeq" id="WP_190442282.1">
    <property type="nucleotide sequence ID" value="NZ_JAMPKM010000027.1"/>
</dbReference>
<reference evidence="3 4" key="1">
    <citation type="submission" date="2022-04" db="EMBL/GenBank/DDBJ databases">
        <title>Positive selection, recombination, and allopatry shape intraspecific diversity of widespread and dominant cyanobacteria.</title>
        <authorList>
            <person name="Wei J."/>
            <person name="Shu W."/>
            <person name="Hu C."/>
        </authorList>
    </citation>
    <scope>NUCLEOTIDE SEQUENCE [LARGE SCALE GENOMIC DNA]</scope>
    <source>
        <strain evidence="3 4">GB2-A4</strain>
    </source>
</reference>
<keyword evidence="4" id="KW-1185">Reference proteome</keyword>
<evidence type="ECO:0000313" key="4">
    <source>
        <dbReference type="Proteomes" id="UP001464891"/>
    </source>
</evidence>
<gene>
    <name evidence="3" type="ORF">NC998_25000</name>
</gene>
<feature type="domain" description="ParB-like N-terminal" evidence="2">
    <location>
        <begin position="33"/>
        <end position="123"/>
    </location>
</feature>
<sequence>MPPRRKAASQPQLRNVAVILNRESPAQSAQPAQPISLEKIHLPAKQPRRFFDADKMAQLVASVKEFGILEPLLVRPLKSGEYELVAGERRLRAARELGLTEVPILVHDLDERQALQVTLIENLQREDLNPIEETEAVLDLLAIALEVDRDEVVSILHQSYNAKQRGQELNQNVLIQIGKIESLLSEIGRFNAGTFRSSRLPLLNLPDNVLSALRNGEIEYTKGQAIARVKNEAQRAELLKQAISENLPLSEIKARIQEFKSQPELAPEKVIAQRWSEIGKRLQKGKIWSDRKKRDRITKLLNELDKLTASDD</sequence>
<dbReference type="Pfam" id="PF02195">
    <property type="entry name" value="ParB_N"/>
    <property type="match status" value="1"/>
</dbReference>
<name>A0ABV0JF21_9CYAN</name>